<keyword evidence="2" id="KW-1185">Reference proteome</keyword>
<proteinExistence type="predicted"/>
<organism evidence="1 2">
    <name type="scientific">Gulo gulo</name>
    <name type="common">Wolverine</name>
    <name type="synonym">Gluton</name>
    <dbReference type="NCBI Taxonomy" id="48420"/>
    <lineage>
        <taxon>Eukaryota</taxon>
        <taxon>Metazoa</taxon>
        <taxon>Chordata</taxon>
        <taxon>Craniata</taxon>
        <taxon>Vertebrata</taxon>
        <taxon>Euteleostomi</taxon>
        <taxon>Mammalia</taxon>
        <taxon>Eutheria</taxon>
        <taxon>Laurasiatheria</taxon>
        <taxon>Carnivora</taxon>
        <taxon>Caniformia</taxon>
        <taxon>Musteloidea</taxon>
        <taxon>Mustelidae</taxon>
        <taxon>Guloninae</taxon>
        <taxon>Gulo</taxon>
    </lineage>
</organism>
<accession>A0A9X9M327</accession>
<gene>
    <name evidence="1" type="ORF">BN2614_LOCUS11</name>
</gene>
<protein>
    <submittedName>
        <fullName evidence="1">Uncharacterized protein</fullName>
    </submittedName>
</protein>
<evidence type="ECO:0000313" key="2">
    <source>
        <dbReference type="Proteomes" id="UP000269945"/>
    </source>
</evidence>
<comment type="caution">
    <text evidence="1">The sequence shown here is derived from an EMBL/GenBank/DDBJ whole genome shotgun (WGS) entry which is preliminary data.</text>
</comment>
<name>A0A9X9M327_GULGU</name>
<evidence type="ECO:0000313" key="1">
    <source>
        <dbReference type="EMBL" id="VCX30999.1"/>
    </source>
</evidence>
<dbReference type="Proteomes" id="UP000269945">
    <property type="component" value="Unassembled WGS sequence"/>
</dbReference>
<sequence length="117" mass="12364">MPPQPDSSSPPTGLCLFKPVSHLNPPAHCLVSLLPGLGLLPTLPESQLNSLPPRTFLGPPAEAPSPHLGFLLNPPPLPWNLAPLDLPNSPDLTQPPLFLSPHSLLLPGPLPSSSFMF</sequence>
<reference evidence="1 2" key="1">
    <citation type="submission" date="2018-10" db="EMBL/GenBank/DDBJ databases">
        <authorList>
            <person name="Ekblom R."/>
            <person name="Jareborg N."/>
        </authorList>
    </citation>
    <scope>NUCLEOTIDE SEQUENCE [LARGE SCALE GENOMIC DNA]</scope>
    <source>
        <tissue evidence="1">Muscle</tissue>
    </source>
</reference>
<dbReference type="AlphaFoldDB" id="A0A9X9M327"/>
<dbReference type="EMBL" id="CYRY02039962">
    <property type="protein sequence ID" value="VCX30999.1"/>
    <property type="molecule type" value="Genomic_DNA"/>
</dbReference>